<feature type="non-terminal residue" evidence="1">
    <location>
        <position position="1"/>
    </location>
</feature>
<protein>
    <submittedName>
        <fullName evidence="1">Uncharacterized protein</fullName>
    </submittedName>
</protein>
<accession>A0A6A5QEB2</accession>
<sequence>QLARFDNADGLPLVALSPINIYLDLFWQGMALAKTSGLQNLAIVKPNTPDNYAAFSKLNVLTSSQGQPAMTVNYPDSTVDSFDLTSFYYGCAVGTQTSVLGVPTSCSISIKGYSDDAGTKLVAEQSFSFTTGVLQLSAQMVKATVDPKFKGLKRVNFSVSNDLLTTGLIDSVNYKVYSRQ</sequence>
<dbReference type="OrthoDB" id="4820608at2759"/>
<keyword evidence="2" id="KW-1185">Reference proteome</keyword>
<evidence type="ECO:0000313" key="1">
    <source>
        <dbReference type="EMBL" id="KAF1912824.1"/>
    </source>
</evidence>
<name>A0A6A5QEB2_AMPQU</name>
<dbReference type="EMBL" id="ML979139">
    <property type="protein sequence ID" value="KAF1912824.1"/>
    <property type="molecule type" value="Genomic_DNA"/>
</dbReference>
<dbReference type="Proteomes" id="UP000800096">
    <property type="component" value="Unassembled WGS sequence"/>
</dbReference>
<dbReference type="AlphaFoldDB" id="A0A6A5QEB2"/>
<evidence type="ECO:0000313" key="2">
    <source>
        <dbReference type="Proteomes" id="UP000800096"/>
    </source>
</evidence>
<organism evidence="1 2">
    <name type="scientific">Ampelomyces quisqualis</name>
    <name type="common">Powdery mildew agent</name>
    <dbReference type="NCBI Taxonomy" id="50730"/>
    <lineage>
        <taxon>Eukaryota</taxon>
        <taxon>Fungi</taxon>
        <taxon>Dikarya</taxon>
        <taxon>Ascomycota</taxon>
        <taxon>Pezizomycotina</taxon>
        <taxon>Dothideomycetes</taxon>
        <taxon>Pleosporomycetidae</taxon>
        <taxon>Pleosporales</taxon>
        <taxon>Pleosporineae</taxon>
        <taxon>Phaeosphaeriaceae</taxon>
        <taxon>Ampelomyces</taxon>
    </lineage>
</organism>
<proteinExistence type="predicted"/>
<gene>
    <name evidence="1" type="ORF">BDU57DRAFT_457191</name>
</gene>
<reference evidence="1" key="1">
    <citation type="journal article" date="2020" name="Stud. Mycol.">
        <title>101 Dothideomycetes genomes: a test case for predicting lifestyles and emergence of pathogens.</title>
        <authorList>
            <person name="Haridas S."/>
            <person name="Albert R."/>
            <person name="Binder M."/>
            <person name="Bloem J."/>
            <person name="Labutti K."/>
            <person name="Salamov A."/>
            <person name="Andreopoulos B."/>
            <person name="Baker S."/>
            <person name="Barry K."/>
            <person name="Bills G."/>
            <person name="Bluhm B."/>
            <person name="Cannon C."/>
            <person name="Castanera R."/>
            <person name="Culley D."/>
            <person name="Daum C."/>
            <person name="Ezra D."/>
            <person name="Gonzalez J."/>
            <person name="Henrissat B."/>
            <person name="Kuo A."/>
            <person name="Liang C."/>
            <person name="Lipzen A."/>
            <person name="Lutzoni F."/>
            <person name="Magnuson J."/>
            <person name="Mondo S."/>
            <person name="Nolan M."/>
            <person name="Ohm R."/>
            <person name="Pangilinan J."/>
            <person name="Park H.-J."/>
            <person name="Ramirez L."/>
            <person name="Alfaro M."/>
            <person name="Sun H."/>
            <person name="Tritt A."/>
            <person name="Yoshinaga Y."/>
            <person name="Zwiers L.-H."/>
            <person name="Turgeon B."/>
            <person name="Goodwin S."/>
            <person name="Spatafora J."/>
            <person name="Crous P."/>
            <person name="Grigoriev I."/>
        </authorList>
    </citation>
    <scope>NUCLEOTIDE SEQUENCE</scope>
    <source>
        <strain evidence="1">HMLAC05119</strain>
    </source>
</reference>